<keyword evidence="3" id="KW-1185">Reference proteome</keyword>
<name>A0A1I3KG55_9SPHI</name>
<dbReference type="STRING" id="1477437.SAMN05444682_105190"/>
<gene>
    <name evidence="2" type="ORF">SAMN05444682_105190</name>
</gene>
<dbReference type="Pfam" id="PF00149">
    <property type="entry name" value="Metallophos"/>
    <property type="match status" value="1"/>
</dbReference>
<sequence>MKRILLFAIGLTLSSYEAVCQAIGTDEVPSFSFAFISDAHVQYSDSSLYFFRKAIDTINALNPDFVISGGDLIRDANAASEQHADSLYDLYLSEITQFGMPVYNAIGNHELFGISKRNKVAPSHPRYGKRMYEERVGKRYYTFEHKGWRFFILDNTKLLEAEGRVVGHIDEEQMDWLAATLSTVDATTPIAVCGHMPFVTSRKLFELGALAATPDFSGTSNSLEFFRLFEGKNLRLVMQGHEHFLEVIYALDKYIVTNNSVSSTWWVKPPATRGFMYFTLTGDSLEWRHVENN</sequence>
<feature type="domain" description="Calcineurin-like phosphoesterase" evidence="1">
    <location>
        <begin position="32"/>
        <end position="243"/>
    </location>
</feature>
<dbReference type="RefSeq" id="WP_090626871.1">
    <property type="nucleotide sequence ID" value="NZ_FOQO01000005.1"/>
</dbReference>
<proteinExistence type="predicted"/>
<dbReference type="EMBL" id="FOQO01000005">
    <property type="protein sequence ID" value="SFI71433.1"/>
    <property type="molecule type" value="Genomic_DNA"/>
</dbReference>
<organism evidence="2 3">
    <name type="scientific">Parapedobacter indicus</name>
    <dbReference type="NCBI Taxonomy" id="1477437"/>
    <lineage>
        <taxon>Bacteria</taxon>
        <taxon>Pseudomonadati</taxon>
        <taxon>Bacteroidota</taxon>
        <taxon>Sphingobacteriia</taxon>
        <taxon>Sphingobacteriales</taxon>
        <taxon>Sphingobacteriaceae</taxon>
        <taxon>Parapedobacter</taxon>
    </lineage>
</organism>
<reference evidence="2 3" key="1">
    <citation type="submission" date="2016-10" db="EMBL/GenBank/DDBJ databases">
        <authorList>
            <person name="de Groot N.N."/>
        </authorList>
    </citation>
    <scope>NUCLEOTIDE SEQUENCE [LARGE SCALE GENOMIC DNA]</scope>
    <source>
        <strain evidence="2 3">RK1</strain>
    </source>
</reference>
<dbReference type="InterPro" id="IPR004843">
    <property type="entry name" value="Calcineurin-like_PHP"/>
</dbReference>
<dbReference type="InterPro" id="IPR029052">
    <property type="entry name" value="Metallo-depent_PP-like"/>
</dbReference>
<accession>A0A1I3KG55</accession>
<protein>
    <submittedName>
        <fullName evidence="2">3',5'-cyclic AMP phosphodiesterase CpdA</fullName>
    </submittedName>
</protein>
<evidence type="ECO:0000313" key="2">
    <source>
        <dbReference type="EMBL" id="SFI71433.1"/>
    </source>
</evidence>
<dbReference type="InterPro" id="IPR051918">
    <property type="entry name" value="STPP_CPPED1"/>
</dbReference>
<dbReference type="GO" id="GO:0016787">
    <property type="term" value="F:hydrolase activity"/>
    <property type="evidence" value="ECO:0007669"/>
    <property type="project" value="InterPro"/>
</dbReference>
<dbReference type="AlphaFoldDB" id="A0A1I3KG55"/>
<evidence type="ECO:0000313" key="3">
    <source>
        <dbReference type="Proteomes" id="UP000198670"/>
    </source>
</evidence>
<dbReference type="Gene3D" id="3.60.21.10">
    <property type="match status" value="1"/>
</dbReference>
<evidence type="ECO:0000259" key="1">
    <source>
        <dbReference type="Pfam" id="PF00149"/>
    </source>
</evidence>
<dbReference type="OrthoDB" id="9791866at2"/>
<dbReference type="PANTHER" id="PTHR43143:SF1">
    <property type="entry name" value="SERINE_THREONINE-PROTEIN PHOSPHATASE CPPED1"/>
    <property type="match status" value="1"/>
</dbReference>
<dbReference type="PANTHER" id="PTHR43143">
    <property type="entry name" value="METALLOPHOSPHOESTERASE, CALCINEURIN SUPERFAMILY"/>
    <property type="match status" value="1"/>
</dbReference>
<dbReference type="SUPFAM" id="SSF56300">
    <property type="entry name" value="Metallo-dependent phosphatases"/>
    <property type="match status" value="1"/>
</dbReference>
<dbReference type="Proteomes" id="UP000198670">
    <property type="component" value="Unassembled WGS sequence"/>
</dbReference>